<dbReference type="PANTHER" id="PTHR30572">
    <property type="entry name" value="MEMBRANE COMPONENT OF TRANSPORTER-RELATED"/>
    <property type="match status" value="1"/>
</dbReference>
<evidence type="ECO:0000259" key="7">
    <source>
        <dbReference type="Pfam" id="PF12704"/>
    </source>
</evidence>
<comment type="caution">
    <text evidence="8">The sequence shown here is derived from an EMBL/GenBank/DDBJ whole genome shotgun (WGS) entry which is preliminary data.</text>
</comment>
<evidence type="ECO:0000313" key="8">
    <source>
        <dbReference type="EMBL" id="EXG77706.1"/>
    </source>
</evidence>
<sequence>MKTIIKQTYQQLKEQPLISIVSIAGTALSLFLIMLVVMMQQVKVAPFSPESNRDRMLHVKFGSVKTKDGESNGPMSLYMINAVYKKMKTPEAVTIYTFYSTRQPLSANGKKSFTADVKLTDATFWHVFDFEYIYGKPYNEADFKAGISLAVISRSTARRLFNTTGNVVGSTFMLQHIPYKVAAVVNDVSTLATMSYSQIWIPYTTDQEICNSVWNNVMGEFSTTILMHSPKDEAKVHAEAVANVNKFNLTIKDNGIKILNRNRPYNTEKGAISFGANIEPDVSAAHRTQLIVFLILLIVPAINLSSMTHSRLRQRISEIGIRRAFGCTQWSIASQIITENMIVTLCAGALGLLMSITCGYCFNELLFTPEVSFSYNNPPIVNTSILIHMSTFIYALAFCFVLNLLSTGIPAWQACKTSIINDLNGRR</sequence>
<dbReference type="InterPro" id="IPR050250">
    <property type="entry name" value="Macrolide_Exporter_MacB"/>
</dbReference>
<evidence type="ECO:0000256" key="2">
    <source>
        <dbReference type="ARBA" id="ARBA00022475"/>
    </source>
</evidence>
<evidence type="ECO:0000256" key="3">
    <source>
        <dbReference type="ARBA" id="ARBA00022692"/>
    </source>
</evidence>
<evidence type="ECO:0000313" key="9">
    <source>
        <dbReference type="Proteomes" id="UP000243438"/>
    </source>
</evidence>
<reference evidence="8" key="1">
    <citation type="submission" date="2013-07" db="EMBL/GenBank/DDBJ databases">
        <authorList>
            <consortium name="DOE Joint Genome Institute"/>
            <person name="Anderson I."/>
            <person name="Huntemann M."/>
            <person name="Han J."/>
            <person name="Chen A."/>
            <person name="Kyrpides N."/>
            <person name="Mavromatis K."/>
            <person name="Markowitz V."/>
            <person name="Palaniappan K."/>
            <person name="Ivanova N."/>
            <person name="Schaumberg A."/>
            <person name="Pati A."/>
            <person name="Liolios K."/>
            <person name="Nordberg H.P."/>
            <person name="Cantor M.N."/>
            <person name="Hua S.X."/>
            <person name="Woyke T."/>
        </authorList>
    </citation>
    <scope>NUCLEOTIDE SEQUENCE [LARGE SCALE GENOMIC DNA]</scope>
    <source>
        <strain evidence="8">DSM 17970</strain>
    </source>
</reference>
<keyword evidence="5" id="KW-0472">Membrane</keyword>
<feature type="domain" description="MacB-like periplasmic core" evidence="7">
    <location>
        <begin position="23"/>
        <end position="237"/>
    </location>
</feature>
<dbReference type="EMBL" id="JFBS01000001">
    <property type="protein sequence ID" value="EXG77706.1"/>
    <property type="molecule type" value="Genomic_DNA"/>
</dbReference>
<name>A0ABN0RTZ3_9BACT</name>
<organism evidence="8 9">
    <name type="scientific">Xylanibacter oryzae DSM 17970</name>
    <dbReference type="NCBI Taxonomy" id="915438"/>
    <lineage>
        <taxon>Bacteria</taxon>
        <taxon>Pseudomonadati</taxon>
        <taxon>Bacteroidota</taxon>
        <taxon>Bacteroidia</taxon>
        <taxon>Bacteroidales</taxon>
        <taxon>Prevotellaceae</taxon>
        <taxon>Xylanibacter</taxon>
    </lineage>
</organism>
<feature type="domain" description="ABC3 transporter permease C-terminal" evidence="6">
    <location>
        <begin position="291"/>
        <end position="419"/>
    </location>
</feature>
<evidence type="ECO:0000256" key="4">
    <source>
        <dbReference type="ARBA" id="ARBA00022989"/>
    </source>
</evidence>
<keyword evidence="2" id="KW-1003">Cell membrane</keyword>
<dbReference type="PANTHER" id="PTHR30572:SF18">
    <property type="entry name" value="ABC-TYPE MACROLIDE FAMILY EXPORT SYSTEM PERMEASE COMPONENT 2"/>
    <property type="match status" value="1"/>
</dbReference>
<keyword evidence="9" id="KW-1185">Reference proteome</keyword>
<dbReference type="Pfam" id="PF02687">
    <property type="entry name" value="FtsX"/>
    <property type="match status" value="1"/>
</dbReference>
<proteinExistence type="predicted"/>
<dbReference type="RefSeq" id="WP_036875905.1">
    <property type="nucleotide sequence ID" value="NZ_KK073873.1"/>
</dbReference>
<evidence type="ECO:0000259" key="6">
    <source>
        <dbReference type="Pfam" id="PF02687"/>
    </source>
</evidence>
<dbReference type="Proteomes" id="UP000243438">
    <property type="component" value="Unassembled WGS sequence"/>
</dbReference>
<keyword evidence="4" id="KW-1133">Transmembrane helix</keyword>
<comment type="subcellular location">
    <subcellularLocation>
        <location evidence="1">Cell membrane</location>
        <topology evidence="1">Multi-pass membrane protein</topology>
    </subcellularLocation>
</comment>
<protein>
    <submittedName>
        <fullName evidence="8">ABC-type antimicrobial peptide transport system, permease component</fullName>
    </submittedName>
</protein>
<dbReference type="InterPro" id="IPR003838">
    <property type="entry name" value="ABC3_permease_C"/>
</dbReference>
<evidence type="ECO:0000256" key="1">
    <source>
        <dbReference type="ARBA" id="ARBA00004651"/>
    </source>
</evidence>
<accession>A0ABN0RTZ3</accession>
<keyword evidence="3" id="KW-0812">Transmembrane</keyword>
<gene>
    <name evidence="8" type="ORF">XylorDRAFT_0050</name>
</gene>
<dbReference type="Pfam" id="PF12704">
    <property type="entry name" value="MacB_PCD"/>
    <property type="match status" value="1"/>
</dbReference>
<evidence type="ECO:0000256" key="5">
    <source>
        <dbReference type="ARBA" id="ARBA00023136"/>
    </source>
</evidence>
<dbReference type="InterPro" id="IPR025857">
    <property type="entry name" value="MacB_PCD"/>
</dbReference>